<organism evidence="1 2">
    <name type="scientific">Goodea atripinnis</name>
    <dbReference type="NCBI Taxonomy" id="208336"/>
    <lineage>
        <taxon>Eukaryota</taxon>
        <taxon>Metazoa</taxon>
        <taxon>Chordata</taxon>
        <taxon>Craniata</taxon>
        <taxon>Vertebrata</taxon>
        <taxon>Euteleostomi</taxon>
        <taxon>Actinopterygii</taxon>
        <taxon>Neopterygii</taxon>
        <taxon>Teleostei</taxon>
        <taxon>Neoteleostei</taxon>
        <taxon>Acanthomorphata</taxon>
        <taxon>Ovalentaria</taxon>
        <taxon>Atherinomorphae</taxon>
        <taxon>Cyprinodontiformes</taxon>
        <taxon>Goodeidae</taxon>
        <taxon>Goodea</taxon>
    </lineage>
</organism>
<accession>A0ABV0NLI1</accession>
<dbReference type="EMBL" id="JAHRIO010041686">
    <property type="protein sequence ID" value="MEQ2172266.1"/>
    <property type="molecule type" value="Genomic_DNA"/>
</dbReference>
<evidence type="ECO:0000313" key="2">
    <source>
        <dbReference type="Proteomes" id="UP001476798"/>
    </source>
</evidence>
<dbReference type="Proteomes" id="UP001476798">
    <property type="component" value="Unassembled WGS sequence"/>
</dbReference>
<feature type="non-terminal residue" evidence="1">
    <location>
        <position position="1"/>
    </location>
</feature>
<comment type="caution">
    <text evidence="1">The sequence shown here is derived from an EMBL/GenBank/DDBJ whole genome shotgun (WGS) entry which is preliminary data.</text>
</comment>
<protein>
    <submittedName>
        <fullName evidence="1">Uncharacterized protein</fullName>
    </submittedName>
</protein>
<name>A0ABV0NLI1_9TELE</name>
<proteinExistence type="predicted"/>
<gene>
    <name evidence="1" type="ORF">GOODEAATRI_019333</name>
</gene>
<sequence>NTNPHHIRPQWTPHAGYQNPQISYYNMQEGNFQKYHNSQIPVPNSWQAPLPIPPPYMMQIYYLRFQVEYLDNDLRKNNISLSEQTEKRLQAEKKYDDCFPQLQLYEEALKDSKEIPNVPKQIVSVQIQTDLQETLK</sequence>
<keyword evidence="2" id="KW-1185">Reference proteome</keyword>
<reference evidence="1 2" key="1">
    <citation type="submission" date="2021-06" db="EMBL/GenBank/DDBJ databases">
        <authorList>
            <person name="Palmer J.M."/>
        </authorList>
    </citation>
    <scope>NUCLEOTIDE SEQUENCE [LARGE SCALE GENOMIC DNA]</scope>
    <source>
        <strain evidence="1 2">GA_2019</strain>
        <tissue evidence="1">Muscle</tissue>
    </source>
</reference>
<evidence type="ECO:0000313" key="1">
    <source>
        <dbReference type="EMBL" id="MEQ2172266.1"/>
    </source>
</evidence>